<dbReference type="Proteomes" id="UP000324897">
    <property type="component" value="Chromosome 2"/>
</dbReference>
<evidence type="ECO:0000313" key="2">
    <source>
        <dbReference type="Proteomes" id="UP000324897"/>
    </source>
</evidence>
<reference evidence="1 2" key="1">
    <citation type="journal article" date="2019" name="Sci. Rep.">
        <title>A high-quality genome of Eragrostis curvula grass provides insights into Poaceae evolution and supports new strategies to enhance forage quality.</title>
        <authorList>
            <person name="Carballo J."/>
            <person name="Santos B.A.C.M."/>
            <person name="Zappacosta D."/>
            <person name="Garbus I."/>
            <person name="Selva J.P."/>
            <person name="Gallo C.A."/>
            <person name="Diaz A."/>
            <person name="Albertini E."/>
            <person name="Caccamo M."/>
            <person name="Echenique V."/>
        </authorList>
    </citation>
    <scope>NUCLEOTIDE SEQUENCE [LARGE SCALE GENOMIC DNA]</scope>
    <source>
        <strain evidence="2">cv. Victoria</strain>
        <tissue evidence="1">Leaf</tissue>
    </source>
</reference>
<sequence length="70" mass="7834">MAATHEASSLLADRKDFDAVPLNCSEFGWLAETRTRCGRGRCGGCSCKKFVPDQGDEVSDCKSWFQNKEW</sequence>
<evidence type="ECO:0000313" key="1">
    <source>
        <dbReference type="EMBL" id="TVU24723.1"/>
    </source>
</evidence>
<dbReference type="Gramene" id="TVU24723">
    <property type="protein sequence ID" value="TVU24723"/>
    <property type="gene ID" value="EJB05_27176"/>
</dbReference>
<dbReference type="AlphaFoldDB" id="A0A5J9ULV4"/>
<accession>A0A5J9ULV4</accession>
<name>A0A5J9ULV4_9POAL</name>
<keyword evidence="2" id="KW-1185">Reference proteome</keyword>
<comment type="caution">
    <text evidence="1">The sequence shown here is derived from an EMBL/GenBank/DDBJ whole genome shotgun (WGS) entry which is preliminary data.</text>
</comment>
<gene>
    <name evidence="1" type="ORF">EJB05_27176</name>
</gene>
<organism evidence="1 2">
    <name type="scientific">Eragrostis curvula</name>
    <name type="common">weeping love grass</name>
    <dbReference type="NCBI Taxonomy" id="38414"/>
    <lineage>
        <taxon>Eukaryota</taxon>
        <taxon>Viridiplantae</taxon>
        <taxon>Streptophyta</taxon>
        <taxon>Embryophyta</taxon>
        <taxon>Tracheophyta</taxon>
        <taxon>Spermatophyta</taxon>
        <taxon>Magnoliopsida</taxon>
        <taxon>Liliopsida</taxon>
        <taxon>Poales</taxon>
        <taxon>Poaceae</taxon>
        <taxon>PACMAD clade</taxon>
        <taxon>Chloridoideae</taxon>
        <taxon>Eragrostideae</taxon>
        <taxon>Eragrostidinae</taxon>
        <taxon>Eragrostis</taxon>
    </lineage>
</organism>
<protein>
    <submittedName>
        <fullName evidence="1">Uncharacterized protein</fullName>
    </submittedName>
</protein>
<dbReference type="EMBL" id="RWGY01000013">
    <property type="protein sequence ID" value="TVU24723.1"/>
    <property type="molecule type" value="Genomic_DNA"/>
</dbReference>
<proteinExistence type="predicted"/>